<keyword evidence="2" id="KW-0934">Plastid</keyword>
<proteinExistence type="predicted"/>
<feature type="domain" description="DUF4346" evidence="1">
    <location>
        <begin position="34"/>
        <end position="118"/>
    </location>
</feature>
<sequence length="118" mass="14106">MNENNIDSSLLQHQKRYLRHINKFDYLDENLKLDKSIYFIITINKTNQYIFVEQFCYNNDGYIYSILFQGQTAQYLCFIIFQLNQLNTVISTSHALYLGRELMKSEVALVLDQQYIQD</sequence>
<dbReference type="EMBL" id="KT266789">
    <property type="protein sequence ID" value="AMK96978.1"/>
    <property type="molecule type" value="Genomic_DNA"/>
</dbReference>
<evidence type="ECO:0000259" key="1">
    <source>
        <dbReference type="Pfam" id="PF14251"/>
    </source>
</evidence>
<dbReference type="Pfam" id="PF14251">
    <property type="entry name" value="PterinBD-DUF4346"/>
    <property type="match status" value="1"/>
</dbReference>
<protein>
    <recommendedName>
        <fullName evidence="1">DUF4346 domain-containing protein</fullName>
    </recommendedName>
</protein>
<dbReference type="GeneID" id="27216357"/>
<organism evidence="2">
    <name type="scientific">Pyropia pulchra</name>
    <dbReference type="NCBI Taxonomy" id="60925"/>
    <lineage>
        <taxon>Eukaryota</taxon>
        <taxon>Rhodophyta</taxon>
        <taxon>Bangiophyceae</taxon>
        <taxon>Bangiales</taxon>
        <taxon>Bangiaceae</taxon>
        <taxon>Pyropia</taxon>
    </lineage>
</organism>
<reference evidence="2" key="1">
    <citation type="submission" date="2015-07" db="EMBL/GenBank/DDBJ databases">
        <title>Reconstructing the complex evolutionary history of mobile plasmids in red algal genomes.</title>
        <authorList>
            <person name="Lee J."/>
            <person name="Kim K.M."/>
            <person name="Yang E.C."/>
            <person name="Miller K.A."/>
            <person name="Boo S.M."/>
            <person name="Bhattacharya D."/>
            <person name="Yoon H.S."/>
        </authorList>
    </citation>
    <scope>NUCLEOTIDE SEQUENCE</scope>
</reference>
<dbReference type="AlphaFoldDB" id="A0A141SFB0"/>
<dbReference type="RefSeq" id="YP_009244736.1">
    <property type="nucleotide sequence ID" value="NC_029861.1"/>
</dbReference>
<evidence type="ECO:0000313" key="2">
    <source>
        <dbReference type="EMBL" id="AMK96978.1"/>
    </source>
</evidence>
<dbReference type="InterPro" id="IPR025595">
    <property type="entry name" value="PterinBD-DUF4346"/>
</dbReference>
<gene>
    <name evidence="2" type="primary">ORF121</name>
    <name evidence="2" type="ORF">Ppul_145</name>
</gene>
<geneLocation type="plastid" evidence="2"/>
<accession>A0A141SFB0</accession>
<name>A0A141SFB0_9RHOD</name>